<feature type="region of interest" description="Disordered" evidence="1">
    <location>
        <begin position="1"/>
        <end position="31"/>
    </location>
</feature>
<sequence>MGRPRQHRENVSLSNPLPPSPLDPQDTFPGADVFTADAQGSLTDLVPSVSLLTAAPDPAEWAPWLGVMHFDDPISDPLESPLDSAQHDGQSITPQPENTASASEQQLETCHCMDLVHKQLSAMEHSTDELHSIKVLRESTDIAEKVLHCKICFDIKRKPSEVSGNPLLLGSLLSTIASCYRKVFNSQQQKATESARDASAIRLFLGSANLLSRGSIGFMIMDMSSVVKDCPARCRVT</sequence>
<accession>A0A0U1LLZ5</accession>
<name>A0A0U1LLZ5_TALIS</name>
<dbReference type="Proteomes" id="UP000054383">
    <property type="component" value="Unassembled WGS sequence"/>
</dbReference>
<protein>
    <submittedName>
        <fullName evidence="2">Uncharacterized protein</fullName>
    </submittedName>
</protein>
<reference evidence="2 3" key="1">
    <citation type="submission" date="2015-04" db="EMBL/GenBank/DDBJ databases">
        <authorList>
            <person name="Syromyatnikov M.Y."/>
            <person name="Popov V.N."/>
        </authorList>
    </citation>
    <scope>NUCLEOTIDE SEQUENCE [LARGE SCALE GENOMIC DNA]</scope>
    <source>
        <strain evidence="2">WF-38-12</strain>
    </source>
</reference>
<organism evidence="2 3">
    <name type="scientific">Talaromyces islandicus</name>
    <name type="common">Penicillium islandicum</name>
    <dbReference type="NCBI Taxonomy" id="28573"/>
    <lineage>
        <taxon>Eukaryota</taxon>
        <taxon>Fungi</taxon>
        <taxon>Dikarya</taxon>
        <taxon>Ascomycota</taxon>
        <taxon>Pezizomycotina</taxon>
        <taxon>Eurotiomycetes</taxon>
        <taxon>Eurotiomycetidae</taxon>
        <taxon>Eurotiales</taxon>
        <taxon>Trichocomaceae</taxon>
        <taxon>Talaromyces</taxon>
        <taxon>Talaromyces sect. Islandici</taxon>
    </lineage>
</organism>
<proteinExistence type="predicted"/>
<evidence type="ECO:0000313" key="2">
    <source>
        <dbReference type="EMBL" id="CRG83832.1"/>
    </source>
</evidence>
<feature type="region of interest" description="Disordered" evidence="1">
    <location>
        <begin position="75"/>
        <end position="105"/>
    </location>
</feature>
<gene>
    <name evidence="2" type="ORF">PISL3812_01188</name>
</gene>
<dbReference type="EMBL" id="CVMT01000001">
    <property type="protein sequence ID" value="CRG83832.1"/>
    <property type="molecule type" value="Genomic_DNA"/>
</dbReference>
<dbReference type="AlphaFoldDB" id="A0A0U1LLZ5"/>
<evidence type="ECO:0000313" key="3">
    <source>
        <dbReference type="Proteomes" id="UP000054383"/>
    </source>
</evidence>
<keyword evidence="3" id="KW-1185">Reference proteome</keyword>
<feature type="compositionally biased region" description="Polar residues" evidence="1">
    <location>
        <begin position="87"/>
        <end position="105"/>
    </location>
</feature>
<evidence type="ECO:0000256" key="1">
    <source>
        <dbReference type="SAM" id="MobiDB-lite"/>
    </source>
</evidence>